<evidence type="ECO:0000256" key="1">
    <source>
        <dbReference type="ARBA" id="ARBA00009865"/>
    </source>
</evidence>
<keyword evidence="2" id="KW-0624">Polysaccharide degradation</keyword>
<dbReference type="STRING" id="1263015.BN580_00942"/>
<keyword evidence="4" id="KW-0119">Carbohydrate metabolism</keyword>
<dbReference type="SUPFAM" id="SSF75005">
    <property type="entry name" value="Arabinanase/levansucrase/invertase"/>
    <property type="match status" value="1"/>
</dbReference>
<reference evidence="7" key="1">
    <citation type="submission" date="2012-11" db="EMBL/GenBank/DDBJ databases">
        <title>Dependencies among metagenomic species, viruses, plasmids and units of genetic variation.</title>
        <authorList>
            <person name="Nielsen H.B."/>
            <person name="Almeida M."/>
            <person name="Juncker A.S."/>
            <person name="Rasmussen S."/>
            <person name="Li J."/>
            <person name="Sunagawa S."/>
            <person name="Plichta D."/>
            <person name="Gautier L."/>
            <person name="Le Chatelier E."/>
            <person name="Peletier E."/>
            <person name="Bonde I."/>
            <person name="Nielsen T."/>
            <person name="Manichanh C."/>
            <person name="Arumugam M."/>
            <person name="Batto J."/>
            <person name="Santos M.B.Q.D."/>
            <person name="Blom N."/>
            <person name="Borruel N."/>
            <person name="Burgdorf K.S."/>
            <person name="Boumezbeur F."/>
            <person name="Casellas F."/>
            <person name="Dore J."/>
            <person name="Guarner F."/>
            <person name="Hansen T."/>
            <person name="Hildebrand F."/>
            <person name="Kaas R.S."/>
            <person name="Kennedy S."/>
            <person name="Kristiansen K."/>
            <person name="Kultima J.R."/>
            <person name="Leonard P."/>
            <person name="Levenez F."/>
            <person name="Lund O."/>
            <person name="Moumen B."/>
            <person name="Le Paslier D."/>
            <person name="Pons N."/>
            <person name="Pedersen O."/>
            <person name="Prifti E."/>
            <person name="Qin J."/>
            <person name="Raes J."/>
            <person name="Tap J."/>
            <person name="Tims S."/>
            <person name="Ussery D.W."/>
            <person name="Yamada T."/>
            <person name="MetaHit consortium"/>
            <person name="Renault P."/>
            <person name="Sicheritz-Ponten T."/>
            <person name="Bork P."/>
            <person name="Wang J."/>
            <person name="Brunak S."/>
            <person name="Ehrlich S.D."/>
        </authorList>
    </citation>
    <scope>NUCLEOTIDE SEQUENCE [LARGE SCALE GENOMIC DNA]</scope>
</reference>
<dbReference type="Gene3D" id="2.60.120.260">
    <property type="entry name" value="Galactose-binding domain-like"/>
    <property type="match status" value="1"/>
</dbReference>
<sequence length="490" mass="55734">MPYVELNETKTYCNPLNLPDCPKGEDPPHVMDYTKETLCDYRSVSDPSVLYENGKWYLYPSYGMAWISEDFVTWKHVRTTPYNMKYSPVVVPFQGRYLMTSHSNGLYESDSPLGDFRFLGDFILPSGEPFCPIDPALFVDDDGRLYLYGFYFGKETRKYVIPTGTYGVELDPSNPRQLLSDPITLFSFDNKNEWEHFGENRQDTLSGWIEGQWMLKKNGRYYLIYASSGTEYSSYCMAAYYSDEGPLQGFQLQKNNPILESRHGLIRGAGHGCVVEGPRDTLWAFYTISLAYSHIYERRIGMDLLAINKEGELYAPHGVTNTPQFGPGISADPVANNGTGLFCLTARQRAFSRVSSHAPGHEGFYALDDSMLTFWQPSNDDPLPSLTVHLQAPYRVQAARLLFREIGMDYQAGRYPGPIRYTVEGCIDNDLDEWVTLLDCRENTEDRNCDFRTFPAITCESVRLTLFGAPDGIIPGVIDFSVFGQRDENR</sequence>
<dbReference type="InterPro" id="IPR006710">
    <property type="entry name" value="Glyco_hydro_43"/>
</dbReference>
<dbReference type="Pfam" id="PF04616">
    <property type="entry name" value="Glyco_hydro_43"/>
    <property type="match status" value="1"/>
</dbReference>
<evidence type="ECO:0000256" key="3">
    <source>
        <dbReference type="ARBA" id="ARBA00022801"/>
    </source>
</evidence>
<evidence type="ECO:0000256" key="6">
    <source>
        <dbReference type="RuleBase" id="RU361187"/>
    </source>
</evidence>
<dbReference type="CDD" id="cd08982">
    <property type="entry name" value="GH43-like"/>
    <property type="match status" value="1"/>
</dbReference>
<dbReference type="PANTHER" id="PTHR43772">
    <property type="entry name" value="ENDO-1,4-BETA-XYLANASE"/>
    <property type="match status" value="1"/>
</dbReference>
<evidence type="ECO:0000313" key="7">
    <source>
        <dbReference type="EMBL" id="CDC71912.1"/>
    </source>
</evidence>
<evidence type="ECO:0000256" key="2">
    <source>
        <dbReference type="ARBA" id="ARBA00022651"/>
    </source>
</evidence>
<evidence type="ECO:0000256" key="5">
    <source>
        <dbReference type="ARBA" id="ARBA00023295"/>
    </source>
</evidence>
<keyword evidence="3 6" id="KW-0378">Hydrolase</keyword>
<dbReference type="InterPro" id="IPR023296">
    <property type="entry name" value="Glyco_hydro_beta-prop_sf"/>
</dbReference>
<accession>R6UM92</accession>
<dbReference type="GO" id="GO:0004553">
    <property type="term" value="F:hydrolase activity, hydrolyzing O-glycosyl compounds"/>
    <property type="evidence" value="ECO:0007669"/>
    <property type="project" value="InterPro"/>
</dbReference>
<dbReference type="Gene3D" id="2.115.10.20">
    <property type="entry name" value="Glycosyl hydrolase domain, family 43"/>
    <property type="match status" value="1"/>
</dbReference>
<dbReference type="SUPFAM" id="SSF49785">
    <property type="entry name" value="Galactose-binding domain-like"/>
    <property type="match status" value="1"/>
</dbReference>
<comment type="caution">
    <text evidence="7">The sequence shown here is derived from an EMBL/GenBank/DDBJ whole genome shotgun (WGS) entry which is preliminary data.</text>
</comment>
<keyword evidence="5 6" id="KW-0326">Glycosidase</keyword>
<dbReference type="InterPro" id="IPR008979">
    <property type="entry name" value="Galactose-bd-like_sf"/>
</dbReference>
<dbReference type="InterPro" id="IPR052176">
    <property type="entry name" value="Glycosyl_Hydrlase_43_Enz"/>
</dbReference>
<comment type="similarity">
    <text evidence="1 6">Belongs to the glycosyl hydrolase 43 family.</text>
</comment>
<evidence type="ECO:0000256" key="4">
    <source>
        <dbReference type="ARBA" id="ARBA00023277"/>
    </source>
</evidence>
<evidence type="ECO:0000313" key="8">
    <source>
        <dbReference type="Proteomes" id="UP000017938"/>
    </source>
</evidence>
<organism evidence="7 8">
    <name type="scientific">Candidatus Colimorpha enterica</name>
    <dbReference type="NCBI Taxonomy" id="3083063"/>
    <lineage>
        <taxon>Bacteria</taxon>
        <taxon>Pseudomonadati</taxon>
        <taxon>Bacteroidota</taxon>
        <taxon>Bacteroidia</taxon>
        <taxon>Bacteroidales</taxon>
        <taxon>Candidatus Colimorpha</taxon>
    </lineage>
</organism>
<dbReference type="PANTHER" id="PTHR43772:SF2">
    <property type="entry name" value="PUTATIVE (AFU_ORTHOLOGUE AFUA_2G04480)-RELATED"/>
    <property type="match status" value="1"/>
</dbReference>
<dbReference type="EMBL" id="CBFW010000088">
    <property type="protein sequence ID" value="CDC71912.1"/>
    <property type="molecule type" value="Genomic_DNA"/>
</dbReference>
<keyword evidence="2" id="KW-0858">Xylan degradation</keyword>
<protein>
    <submittedName>
        <fullName evidence="7">Glycoside hydrolase family 43</fullName>
    </submittedName>
</protein>
<proteinExistence type="inferred from homology"/>
<name>R6UM92_9BACT</name>
<dbReference type="Proteomes" id="UP000017938">
    <property type="component" value="Unassembled WGS sequence"/>
</dbReference>
<gene>
    <name evidence="7" type="ORF">BN580_00942</name>
</gene>
<dbReference type="AlphaFoldDB" id="R6UM92"/>
<dbReference type="GO" id="GO:0045493">
    <property type="term" value="P:xylan catabolic process"/>
    <property type="evidence" value="ECO:0007669"/>
    <property type="project" value="UniProtKB-KW"/>
</dbReference>